<comment type="caution">
    <text evidence="1">The sequence shown here is derived from an EMBL/GenBank/DDBJ whole genome shotgun (WGS) entry which is preliminary data.</text>
</comment>
<proteinExistence type="predicted"/>
<organism evidence="1 2">
    <name type="scientific">Colletotrichum cuscutae</name>
    <dbReference type="NCBI Taxonomy" id="1209917"/>
    <lineage>
        <taxon>Eukaryota</taxon>
        <taxon>Fungi</taxon>
        <taxon>Dikarya</taxon>
        <taxon>Ascomycota</taxon>
        <taxon>Pezizomycotina</taxon>
        <taxon>Sordariomycetes</taxon>
        <taxon>Hypocreomycetidae</taxon>
        <taxon>Glomerellales</taxon>
        <taxon>Glomerellaceae</taxon>
        <taxon>Colletotrichum</taxon>
        <taxon>Colletotrichum acutatum species complex</taxon>
    </lineage>
</organism>
<sequence length="290" mass="33272">MYNACLYMSASAGTCNAQLEEHEVPRCCSSVSWTESQRRRRIGRPHWVEYPKARDTHHYCTYKVLRPQHQRDAVPPLGFNGRAQSGMDPPPPLPPQKHVAVAIFDTLNACPTHPHHTPCGPAPFLCSGRRSPRNARLFAARRGWIGGRLNTRPIQQSPFIPFIRIPFFVLCRSGYHVSGRLRAPVPIGVFYTAEMLKQYGGPEDLYLEECKYTSRKRVFARVWHPRCAASLLWSRARGEKCHQSTWEKSLMPQFIPKEFWTFTALRQIRSVSSSVSSIMEPLDKVFFFSQ</sequence>
<accession>A0AAI9YCN5</accession>
<name>A0AAI9YCN5_9PEZI</name>
<keyword evidence="2" id="KW-1185">Reference proteome</keyword>
<gene>
    <name evidence="1" type="ORF">CCUS01_13287</name>
</gene>
<dbReference type="AlphaFoldDB" id="A0AAI9YCN5"/>
<dbReference type="EMBL" id="MPDP01000012">
    <property type="protein sequence ID" value="KAK1496708.1"/>
    <property type="molecule type" value="Genomic_DNA"/>
</dbReference>
<evidence type="ECO:0000313" key="1">
    <source>
        <dbReference type="EMBL" id="KAK1496708.1"/>
    </source>
</evidence>
<dbReference type="Proteomes" id="UP001239213">
    <property type="component" value="Unassembled WGS sequence"/>
</dbReference>
<protein>
    <submittedName>
        <fullName evidence="1">Uncharacterized protein</fullName>
    </submittedName>
</protein>
<evidence type="ECO:0000313" key="2">
    <source>
        <dbReference type="Proteomes" id="UP001239213"/>
    </source>
</evidence>
<reference evidence="1" key="1">
    <citation type="submission" date="2016-11" db="EMBL/GenBank/DDBJ databases">
        <title>The genome sequence of Colletotrichum cuscutae.</title>
        <authorList>
            <person name="Baroncelli R."/>
        </authorList>
    </citation>
    <scope>NUCLEOTIDE SEQUENCE</scope>
    <source>
        <strain evidence="1">IMI 304802</strain>
    </source>
</reference>